<name>A0A375GHS7_9BURK</name>
<organism evidence="1">
    <name type="scientific">Cupriavidus oxalaticus</name>
    <dbReference type="NCBI Taxonomy" id="96344"/>
    <lineage>
        <taxon>Bacteria</taxon>
        <taxon>Pseudomonadati</taxon>
        <taxon>Pseudomonadota</taxon>
        <taxon>Betaproteobacteria</taxon>
        <taxon>Burkholderiales</taxon>
        <taxon>Burkholderiaceae</taxon>
        <taxon>Cupriavidus</taxon>
    </lineage>
</organism>
<dbReference type="Proteomes" id="UP000256862">
    <property type="component" value="Plasmid CO2235_mp"/>
</dbReference>
<dbReference type="AlphaFoldDB" id="A0A375GHS7"/>
<evidence type="ECO:0000313" key="1">
    <source>
        <dbReference type="EMBL" id="SPC18346.1"/>
    </source>
</evidence>
<dbReference type="EMBL" id="OGUS01000132">
    <property type="protein sequence ID" value="SPC18346.1"/>
    <property type="molecule type" value="Genomic_DNA"/>
</dbReference>
<protein>
    <submittedName>
        <fullName evidence="1">Uncharacterized protein</fullName>
    </submittedName>
</protein>
<reference evidence="1" key="1">
    <citation type="submission" date="2018-01" db="EMBL/GenBank/DDBJ databases">
        <authorList>
            <person name="Clerissi C."/>
        </authorList>
    </citation>
    <scope>NUCLEOTIDE SEQUENCE</scope>
    <source>
        <strain evidence="1">Cupriavidus oxalaticus LMG 2235</strain>
    </source>
</reference>
<accession>A0A375GHS7</accession>
<sequence>MPRGRMDALRIAIPSCALCKDLHLALPYT</sequence>
<proteinExistence type="predicted"/>
<comment type="caution">
    <text evidence="1">The sequence shown here is derived from an EMBL/GenBank/DDBJ whole genome shotgun (WGS) entry which is preliminary data.</text>
</comment>
<gene>
    <name evidence="1" type="ORF">CO2235_MP10455</name>
</gene>